<evidence type="ECO:0000313" key="1">
    <source>
        <dbReference type="EMBL" id="KAJ8118307.1"/>
    </source>
</evidence>
<dbReference type="Proteomes" id="UP001153331">
    <property type="component" value="Unassembled WGS sequence"/>
</dbReference>
<accession>A0ACC2IT64</accession>
<name>A0ACC2IT64_9PLEO</name>
<proteinExistence type="predicted"/>
<sequence length="1192" mass="128878">MLFSRIVALLTVVSGGAAQSSQLQNATGSDGPKNATLFSPLFDKHSNSTPRYRNESQVNSNPIYIALTGKTATSESLAKRQSGDNGLPVGMCAPGAPCVNGACCGQSGVCGYSPDECGTGKCLSNCDAKAECGQYAVADKSKCPLNVCCSEFGFCGTTDDFCGKKCQTGFGGCGKAKEPSCSGTTVKRHIGYYESWASTRKCDKRMPKDLDLTGFTHMNFAFVFFNPTTFEIMPMDAGDPTLYTEFTNLKESYPGLQTWVSIGGWSFNDATNTPNTQTAFSDMASTAANRKKFIDSLTNFMQTFGFDGADIDWEYPGAPERGGKPADTENFVTLLKEMRAAWGTKYGLSATLPSSYWYLRWFDLKGLEKHLDWLNMMSYDIHGVWDSTNKFTGPYVRPHTNLTEIQQGMDLLWRNNVSPAKVTLGLGWYGRSFTLSNPSCNKPNGICQFSEGGSPGSCTNSAGTLSNAEIFKILDSTGAKPEFDKKAAVKWVTWDSNQWVSYDDGETMQLKIKAANQWCLGGTMIWAVDLDDKDSTSTNDYLGIGKANGVSPAVALELKEKRRLAQTDATNINSCYWSFCGGKCVDGYFEETYSDGQVNGVSSNTVCKNGEVQTLCCASGTTMGTCSWNGWNGVGLSCGGGCESASSNNKKRALDSGLDLPIGPVAIAFNANSLGRKGSVTLDYDCNGESAFLTQTLAVGVQCGFQTYCCDGFKSSPKGSISSLDLIGTDGKETNGGKLNVGKFAGLTAACTAGATAAATAAGTAAGIFSFGLGFLPAFTATFAAVFSVCEIKAKEAATMHAVGVVPGVRTGRIQKPSNPRPKPQPKPPAQQPAQKPMLGQWVRLKYDAAKDLDCAVTYTCRYGRTFDEICDNQSWGVHEGNAGRSVYHYDPRGNDNEYAKRDWARLYRRPAYRSQAQVAIAGAARCQVDEFPMGSLWEGRAGLHNQVCRLVNGPANGRQGTDFGQFLSAQWKPCSSLRSALGKPPPPITWEFDHQPNDPRLAANGVHPHFIQKYGWDSQTPGAECWATYNDPNNNNNPVTVLDHGFRALPNDPMFRNYGWPAQSYGTDPDQLNAQSIPHDIVSAAWQKRSNVVGVLENRLPLEFANSAEEPGNIDCNECEILVDEKYNVLYKKEPIPEVPVTEGVAEATSTAGSSQARTGQTANSAPVQTGAPHHRQHVRHQDFHKHRKGI</sequence>
<dbReference type="EMBL" id="JAPHNI010000023">
    <property type="protein sequence ID" value="KAJ8118307.1"/>
    <property type="molecule type" value="Genomic_DNA"/>
</dbReference>
<gene>
    <name evidence="1" type="ORF">OPT61_g695</name>
</gene>
<evidence type="ECO:0000313" key="2">
    <source>
        <dbReference type="Proteomes" id="UP001153331"/>
    </source>
</evidence>
<protein>
    <submittedName>
        <fullName evidence="1">Uncharacterized protein</fullName>
    </submittedName>
</protein>
<comment type="caution">
    <text evidence="1">The sequence shown here is derived from an EMBL/GenBank/DDBJ whole genome shotgun (WGS) entry which is preliminary data.</text>
</comment>
<organism evidence="1 2">
    <name type="scientific">Boeremia exigua</name>
    <dbReference type="NCBI Taxonomy" id="749465"/>
    <lineage>
        <taxon>Eukaryota</taxon>
        <taxon>Fungi</taxon>
        <taxon>Dikarya</taxon>
        <taxon>Ascomycota</taxon>
        <taxon>Pezizomycotina</taxon>
        <taxon>Dothideomycetes</taxon>
        <taxon>Pleosporomycetidae</taxon>
        <taxon>Pleosporales</taxon>
        <taxon>Pleosporineae</taxon>
        <taxon>Didymellaceae</taxon>
        <taxon>Boeremia</taxon>
    </lineage>
</organism>
<keyword evidence="2" id="KW-1185">Reference proteome</keyword>
<reference evidence="1" key="1">
    <citation type="submission" date="2022-11" db="EMBL/GenBank/DDBJ databases">
        <title>Genome Sequence of Boeremia exigua.</title>
        <authorList>
            <person name="Buettner E."/>
        </authorList>
    </citation>
    <scope>NUCLEOTIDE SEQUENCE</scope>
    <source>
        <strain evidence="1">CU02</strain>
    </source>
</reference>